<dbReference type="AlphaFoldDB" id="A0A0F9BAL4"/>
<protein>
    <submittedName>
        <fullName evidence="1">Uncharacterized protein</fullName>
    </submittedName>
</protein>
<proteinExistence type="predicted"/>
<sequence length="81" mass="8785">MITKLDEALSICVALGTLTQLQASSVSSVCENRLAAYKSSKHPNSHSYIDALGAVIDISGVLYSSRDEVLKRFNLQPKETT</sequence>
<reference evidence="1" key="1">
    <citation type="journal article" date="2015" name="Nature">
        <title>Complex archaea that bridge the gap between prokaryotes and eukaryotes.</title>
        <authorList>
            <person name="Spang A."/>
            <person name="Saw J.H."/>
            <person name="Jorgensen S.L."/>
            <person name="Zaremba-Niedzwiedzka K."/>
            <person name="Martijn J."/>
            <person name="Lind A.E."/>
            <person name="van Eijk R."/>
            <person name="Schleper C."/>
            <person name="Guy L."/>
            <person name="Ettema T.J."/>
        </authorList>
    </citation>
    <scope>NUCLEOTIDE SEQUENCE</scope>
</reference>
<accession>A0A0F9BAL4</accession>
<comment type="caution">
    <text evidence="1">The sequence shown here is derived from an EMBL/GenBank/DDBJ whole genome shotgun (WGS) entry which is preliminary data.</text>
</comment>
<dbReference type="EMBL" id="LAZR01038774">
    <property type="protein sequence ID" value="KKL18690.1"/>
    <property type="molecule type" value="Genomic_DNA"/>
</dbReference>
<organism evidence="1">
    <name type="scientific">marine sediment metagenome</name>
    <dbReference type="NCBI Taxonomy" id="412755"/>
    <lineage>
        <taxon>unclassified sequences</taxon>
        <taxon>metagenomes</taxon>
        <taxon>ecological metagenomes</taxon>
    </lineage>
</organism>
<gene>
    <name evidence="1" type="ORF">LCGC14_2473010</name>
</gene>
<name>A0A0F9BAL4_9ZZZZ</name>
<evidence type="ECO:0000313" key="1">
    <source>
        <dbReference type="EMBL" id="KKL18690.1"/>
    </source>
</evidence>